<name>A0A1D2YWH5_9BACI</name>
<organism evidence="1 2">
    <name type="scientific">Vulcanibacillus modesticaldus</name>
    <dbReference type="NCBI Taxonomy" id="337097"/>
    <lineage>
        <taxon>Bacteria</taxon>
        <taxon>Bacillati</taxon>
        <taxon>Bacillota</taxon>
        <taxon>Bacilli</taxon>
        <taxon>Bacillales</taxon>
        <taxon>Bacillaceae</taxon>
        <taxon>Vulcanibacillus</taxon>
    </lineage>
</organism>
<evidence type="ECO:0000313" key="1">
    <source>
        <dbReference type="EMBL" id="OEG00007.1"/>
    </source>
</evidence>
<dbReference type="AlphaFoldDB" id="A0A1D2YWH5"/>
<comment type="caution">
    <text evidence="1">The sequence shown here is derived from an EMBL/GenBank/DDBJ whole genome shotgun (WGS) entry which is preliminary data.</text>
</comment>
<protein>
    <recommendedName>
        <fullName evidence="3">DNA alkylation repair protein</fullName>
    </recommendedName>
</protein>
<evidence type="ECO:0000313" key="2">
    <source>
        <dbReference type="Proteomes" id="UP000243739"/>
    </source>
</evidence>
<evidence type="ECO:0008006" key="3">
    <source>
        <dbReference type="Google" id="ProtNLM"/>
    </source>
</evidence>
<keyword evidence="2" id="KW-1185">Reference proteome</keyword>
<sequence length="83" mass="9651">MEVKPYFCPNCRGNRTKFRIIQRKAKDVQKDAFNGEIVSMGTEIPFVSEQGDTEVECLVCHYVGYEMMFIKAAEREPRVRTEV</sequence>
<gene>
    <name evidence="1" type="ORF">BHF71_06970</name>
</gene>
<proteinExistence type="predicted"/>
<dbReference type="RefSeq" id="WP_069656147.1">
    <property type="nucleotide sequence ID" value="NZ_MIJF01000010.1"/>
</dbReference>
<dbReference type="OrthoDB" id="2382008at2"/>
<reference evidence="1 2" key="1">
    <citation type="submission" date="2016-09" db="EMBL/GenBank/DDBJ databases">
        <title>Draft genome sequence for the type strain of Vulcanibacillus modesticaldus BR, a strictly anaerobic, moderately thermophilic, and nitrate-reducing bacterium from deep sea-hydrothermal vents of the Mid-Atlantic Ridge.</title>
        <authorList>
            <person name="Abin C.A."/>
            <person name="Hollibaugh J.T."/>
        </authorList>
    </citation>
    <scope>NUCLEOTIDE SEQUENCE [LARGE SCALE GENOMIC DNA]</scope>
    <source>
        <strain evidence="1 2">BR</strain>
    </source>
</reference>
<dbReference type="Proteomes" id="UP000243739">
    <property type="component" value="Unassembled WGS sequence"/>
</dbReference>
<accession>A0A1D2YWH5</accession>
<dbReference type="STRING" id="337097.BHF71_06970"/>
<dbReference type="EMBL" id="MIJF01000010">
    <property type="protein sequence ID" value="OEG00007.1"/>
    <property type="molecule type" value="Genomic_DNA"/>
</dbReference>